<organism evidence="3 4">
    <name type="scientific">Stieleria neptunia</name>
    <dbReference type="NCBI Taxonomy" id="2527979"/>
    <lineage>
        <taxon>Bacteria</taxon>
        <taxon>Pseudomonadati</taxon>
        <taxon>Planctomycetota</taxon>
        <taxon>Planctomycetia</taxon>
        <taxon>Pirellulales</taxon>
        <taxon>Pirellulaceae</taxon>
        <taxon>Stieleria</taxon>
    </lineage>
</organism>
<proteinExistence type="predicted"/>
<dbReference type="InterPro" id="IPR050312">
    <property type="entry name" value="IolE/XylAMocC-like"/>
</dbReference>
<dbReference type="EMBL" id="CP037423">
    <property type="protein sequence ID" value="QDV45753.1"/>
    <property type="molecule type" value="Genomic_DNA"/>
</dbReference>
<dbReference type="PROSITE" id="PS51257">
    <property type="entry name" value="PROKAR_LIPOPROTEIN"/>
    <property type="match status" value="1"/>
</dbReference>
<dbReference type="InterPro" id="IPR036237">
    <property type="entry name" value="Xyl_isomerase-like_sf"/>
</dbReference>
<evidence type="ECO:0000313" key="4">
    <source>
        <dbReference type="Proteomes" id="UP000319004"/>
    </source>
</evidence>
<dbReference type="Gene3D" id="3.20.20.150">
    <property type="entry name" value="Divalent-metal-dependent TIM barrel enzymes"/>
    <property type="match status" value="1"/>
</dbReference>
<feature type="signal peptide" evidence="1">
    <location>
        <begin position="1"/>
        <end position="26"/>
    </location>
</feature>
<dbReference type="OrthoDB" id="9782626at2"/>
<feature type="chain" id="PRO_5022181491" evidence="1">
    <location>
        <begin position="27"/>
        <end position="315"/>
    </location>
</feature>
<dbReference type="InterPro" id="IPR013022">
    <property type="entry name" value="Xyl_isomerase-like_TIM-brl"/>
</dbReference>
<evidence type="ECO:0000313" key="3">
    <source>
        <dbReference type="EMBL" id="QDV45753.1"/>
    </source>
</evidence>
<evidence type="ECO:0000256" key="1">
    <source>
        <dbReference type="SAM" id="SignalP"/>
    </source>
</evidence>
<dbReference type="KEGG" id="snep:Enr13x_56320"/>
<keyword evidence="1" id="KW-0732">Signal</keyword>
<name>A0A518HY14_9BACT</name>
<dbReference type="PANTHER" id="PTHR12110">
    <property type="entry name" value="HYDROXYPYRUVATE ISOMERASE"/>
    <property type="match status" value="1"/>
</dbReference>
<feature type="domain" description="Xylose isomerase-like TIM barrel" evidence="2">
    <location>
        <begin position="53"/>
        <end position="293"/>
    </location>
</feature>
<dbReference type="PANTHER" id="PTHR12110:SF21">
    <property type="entry name" value="XYLOSE ISOMERASE-LIKE TIM BARREL DOMAIN-CONTAINING PROTEIN"/>
    <property type="match status" value="1"/>
</dbReference>
<gene>
    <name evidence="3" type="primary">iolI_3</name>
    <name evidence="3" type="ORF">Enr13x_56320</name>
</gene>
<dbReference type="PROSITE" id="PS51318">
    <property type="entry name" value="TAT"/>
    <property type="match status" value="1"/>
</dbReference>
<evidence type="ECO:0000259" key="2">
    <source>
        <dbReference type="Pfam" id="PF01261"/>
    </source>
</evidence>
<dbReference type="Pfam" id="PF01261">
    <property type="entry name" value="AP_endonuc_2"/>
    <property type="match status" value="1"/>
</dbReference>
<dbReference type="SUPFAM" id="SSF51658">
    <property type="entry name" value="Xylose isomerase-like"/>
    <property type="match status" value="1"/>
</dbReference>
<keyword evidence="4" id="KW-1185">Reference proteome</keyword>
<dbReference type="EC" id="5.3.99.-" evidence="3"/>
<dbReference type="AlphaFoldDB" id="A0A518HY14"/>
<accession>A0A518HY14</accession>
<keyword evidence="3" id="KW-0413">Isomerase</keyword>
<dbReference type="RefSeq" id="WP_145390007.1">
    <property type="nucleotide sequence ID" value="NZ_CP037423.1"/>
</dbReference>
<dbReference type="GO" id="GO:0016853">
    <property type="term" value="F:isomerase activity"/>
    <property type="evidence" value="ECO:0007669"/>
    <property type="project" value="UniProtKB-KW"/>
</dbReference>
<protein>
    <submittedName>
        <fullName evidence="3">Inosose isomerase</fullName>
        <ecNumber evidence="3">5.3.99.-</ecNumber>
    </submittedName>
</protein>
<reference evidence="3 4" key="1">
    <citation type="submission" date="2019-03" db="EMBL/GenBank/DDBJ databases">
        <title>Deep-cultivation of Planctomycetes and their phenomic and genomic characterization uncovers novel biology.</title>
        <authorList>
            <person name="Wiegand S."/>
            <person name="Jogler M."/>
            <person name="Boedeker C."/>
            <person name="Pinto D."/>
            <person name="Vollmers J."/>
            <person name="Rivas-Marin E."/>
            <person name="Kohn T."/>
            <person name="Peeters S.H."/>
            <person name="Heuer A."/>
            <person name="Rast P."/>
            <person name="Oberbeckmann S."/>
            <person name="Bunk B."/>
            <person name="Jeske O."/>
            <person name="Meyerdierks A."/>
            <person name="Storesund J.E."/>
            <person name="Kallscheuer N."/>
            <person name="Luecker S."/>
            <person name="Lage O.M."/>
            <person name="Pohl T."/>
            <person name="Merkel B.J."/>
            <person name="Hornburger P."/>
            <person name="Mueller R.-W."/>
            <person name="Bruemmer F."/>
            <person name="Labrenz M."/>
            <person name="Spormann A.M."/>
            <person name="Op den Camp H."/>
            <person name="Overmann J."/>
            <person name="Amann R."/>
            <person name="Jetten M.S.M."/>
            <person name="Mascher T."/>
            <person name="Medema M.H."/>
            <person name="Devos D.P."/>
            <person name="Kaster A.-K."/>
            <person name="Ovreas L."/>
            <person name="Rohde M."/>
            <person name="Galperin M.Y."/>
            <person name="Jogler C."/>
        </authorList>
    </citation>
    <scope>NUCLEOTIDE SEQUENCE [LARGE SCALE GENOMIC DNA]</scope>
    <source>
        <strain evidence="3 4">Enr13</strain>
    </source>
</reference>
<sequence precursor="true">MKLSRRDVLSASAGLLSLTACPSVFALSESKRKFTVDLRWGSIGVKANQNEAIELAAKHGFESVAAAPHDLAKLSDAESEALVNDLKAKGLVWGSSGLPVDFRKDEAKFKSDLAALPALAAALRRAGVDRMGTWISPCHDELTYVANFKQHADRLRECAKILKDHGLRLGLEYVGTSTLRNSKRFPFLHTMRETAELHSAIGVDNMGFVLDSWHWYTAGETADDIRSLNPQQIVGCDLNDAPTGLAVDEQIDNRRELPAATGVIDVKSFLQALIDVGYDGPVRAEPFNQDLNKLDNDAACAATSKAIHQAIAQVG</sequence>
<dbReference type="InterPro" id="IPR006311">
    <property type="entry name" value="TAT_signal"/>
</dbReference>
<dbReference type="Proteomes" id="UP000319004">
    <property type="component" value="Chromosome"/>
</dbReference>